<dbReference type="PROSITE" id="PS50011">
    <property type="entry name" value="PROTEIN_KINASE_DOM"/>
    <property type="match status" value="1"/>
</dbReference>
<dbReference type="InterPro" id="IPR000719">
    <property type="entry name" value="Prot_kinase_dom"/>
</dbReference>
<gene>
    <name evidence="2" type="ORF">AMD00_04230</name>
</gene>
<comment type="caution">
    <text evidence="2">The sequence shown here is derived from an EMBL/GenBank/DDBJ whole genome shotgun (WGS) entry which is preliminary data.</text>
</comment>
<organism evidence="2 3">
    <name type="scientific">Viridibacillus arvi</name>
    <dbReference type="NCBI Taxonomy" id="263475"/>
    <lineage>
        <taxon>Bacteria</taxon>
        <taxon>Bacillati</taxon>
        <taxon>Bacillota</taxon>
        <taxon>Bacilli</taxon>
        <taxon>Bacillales</taxon>
        <taxon>Caryophanaceae</taxon>
        <taxon>Viridibacillus</taxon>
    </lineage>
</organism>
<keyword evidence="2" id="KW-0808">Transferase</keyword>
<dbReference type="Proteomes" id="UP000036867">
    <property type="component" value="Unassembled WGS sequence"/>
</dbReference>
<name>A0A0M0LLS8_9BACL</name>
<dbReference type="EMBL" id="LILB01000001">
    <property type="protein sequence ID" value="KOO51673.1"/>
    <property type="molecule type" value="Genomic_DNA"/>
</dbReference>
<dbReference type="GO" id="GO:0005524">
    <property type="term" value="F:ATP binding"/>
    <property type="evidence" value="ECO:0007669"/>
    <property type="project" value="InterPro"/>
</dbReference>
<dbReference type="PANTHER" id="PTHR21310:SF15">
    <property type="entry name" value="AMINOGLYCOSIDE PHOSPHOTRANSFERASE DOMAIN-CONTAINING PROTEIN"/>
    <property type="match status" value="1"/>
</dbReference>
<dbReference type="STRING" id="263475.AMD00_04230"/>
<dbReference type="PANTHER" id="PTHR21310">
    <property type="entry name" value="AMINOGLYCOSIDE PHOSPHOTRANSFERASE-RELATED-RELATED"/>
    <property type="match status" value="1"/>
</dbReference>
<dbReference type="InterPro" id="IPR051678">
    <property type="entry name" value="AGP_Transferase"/>
</dbReference>
<protein>
    <submittedName>
        <fullName evidence="2">Phosphotransferase</fullName>
    </submittedName>
</protein>
<feature type="domain" description="Protein kinase" evidence="1">
    <location>
        <begin position="1"/>
        <end position="294"/>
    </location>
</feature>
<dbReference type="GeneID" id="301135311"/>
<reference evidence="3" key="1">
    <citation type="submission" date="2015-08" db="EMBL/GenBank/DDBJ databases">
        <title>Fjat-10028 dsm 16317.</title>
        <authorList>
            <person name="Liu B."/>
            <person name="Wang J."/>
            <person name="Zhu Y."/>
            <person name="Liu G."/>
            <person name="Chen Q."/>
            <person name="Chen Z."/>
            <person name="Lan J."/>
            <person name="Che J."/>
            <person name="Ge C."/>
            <person name="Shi H."/>
            <person name="Pan Z."/>
            <person name="Liu X."/>
        </authorList>
    </citation>
    <scope>NUCLEOTIDE SEQUENCE [LARGE SCALE GENOMIC DNA]</scope>
    <source>
        <strain evidence="3">DSM 16317</strain>
    </source>
</reference>
<dbReference type="SUPFAM" id="SSF56112">
    <property type="entry name" value="Protein kinase-like (PK-like)"/>
    <property type="match status" value="1"/>
</dbReference>
<keyword evidence="3" id="KW-1185">Reference proteome</keyword>
<dbReference type="InterPro" id="IPR002575">
    <property type="entry name" value="Aminoglycoside_PTrfase"/>
</dbReference>
<accession>A0A0M0LLS8</accession>
<evidence type="ECO:0000313" key="2">
    <source>
        <dbReference type="EMBL" id="KOO51673.1"/>
    </source>
</evidence>
<dbReference type="InterPro" id="IPR011009">
    <property type="entry name" value="Kinase-like_dom_sf"/>
</dbReference>
<sequence>MQSTQLQTVMDHFKLNIKSIENVPESFSSEVYKLGLTNNENVYIKIPFTKDKLFREYTILKKIESDLPVPRVLDYWVGDEADSGALLLSEIKGVPCTSNVDTQLAYQIGLNHAQLHEASFQSYGYEEQNGFQYLEKNDWRLYIKNLFNQYLVQCGELLPTELIEKSENKFNEMFKALPQPDGPCLVHLDFRPGNILINDSGVAGIIDFESSRAGSTEIDFTKINRDIWSNHPGTRDAYMQGYESIRPIIDLDKILPFYSLLDAIGSIAWCSRRGIVKHNDFYDESVNILKNSMV</sequence>
<evidence type="ECO:0000259" key="1">
    <source>
        <dbReference type="PROSITE" id="PS50011"/>
    </source>
</evidence>
<evidence type="ECO:0000313" key="3">
    <source>
        <dbReference type="Proteomes" id="UP000036867"/>
    </source>
</evidence>
<dbReference type="Pfam" id="PF01636">
    <property type="entry name" value="APH"/>
    <property type="match status" value="1"/>
</dbReference>
<dbReference type="GO" id="GO:0004672">
    <property type="term" value="F:protein kinase activity"/>
    <property type="evidence" value="ECO:0007669"/>
    <property type="project" value="InterPro"/>
</dbReference>
<dbReference type="RefSeq" id="WP_053415827.1">
    <property type="nucleotide sequence ID" value="NZ_LILB01000001.1"/>
</dbReference>
<dbReference type="Gene3D" id="3.90.1200.10">
    <property type="match status" value="1"/>
</dbReference>
<proteinExistence type="predicted"/>
<dbReference type="OrthoDB" id="334783at2"/>
<dbReference type="AlphaFoldDB" id="A0A0M0LLS8"/>